<dbReference type="PROSITE" id="PS52035">
    <property type="entry name" value="PEPTIDASE_M14"/>
    <property type="match status" value="1"/>
</dbReference>
<evidence type="ECO:0000256" key="1">
    <source>
        <dbReference type="ARBA" id="ARBA00001947"/>
    </source>
</evidence>
<evidence type="ECO:0000256" key="18">
    <source>
        <dbReference type="SAM" id="SignalP"/>
    </source>
</evidence>
<evidence type="ECO:0000256" key="15">
    <source>
        <dbReference type="ARBA" id="ARBA00026213"/>
    </source>
</evidence>
<keyword evidence="4" id="KW-0964">Secreted</keyword>
<dbReference type="GO" id="GO:0005615">
    <property type="term" value="C:extracellular space"/>
    <property type="evidence" value="ECO:0007669"/>
    <property type="project" value="TreeGrafter"/>
</dbReference>
<dbReference type="PANTHER" id="PTHR11705">
    <property type="entry name" value="PROTEASE FAMILY M14 CARBOXYPEPTIDASE A,B"/>
    <property type="match status" value="1"/>
</dbReference>
<feature type="region of interest" description="Disordered" evidence="17">
    <location>
        <begin position="220"/>
        <end position="269"/>
    </location>
</feature>
<keyword evidence="21" id="KW-1185">Reference proteome</keyword>
<keyword evidence="6" id="KW-0645">Protease</keyword>
<dbReference type="SUPFAM" id="SSF53187">
    <property type="entry name" value="Zn-dependent exopeptidases"/>
    <property type="match status" value="1"/>
</dbReference>
<comment type="function">
    <text evidence="13">Inactive carboxypeptidase that may play a role in cell wall organization and biogenesis.</text>
</comment>
<feature type="region of interest" description="Disordered" evidence="17">
    <location>
        <begin position="346"/>
        <end position="377"/>
    </location>
</feature>
<comment type="similarity">
    <text evidence="3 16">Belongs to the peptidase M14 family.</text>
</comment>
<keyword evidence="8 18" id="KW-0732">Signal</keyword>
<evidence type="ECO:0000256" key="12">
    <source>
        <dbReference type="ARBA" id="ARBA00023157"/>
    </source>
</evidence>
<dbReference type="AlphaFoldDB" id="A0A9P7B8D4"/>
<sequence length="555" mass="60952">MRLAGSHPTLRAALLTTACAAASSLAAAASPPLSPQLTFASTPPTTQARDYGTLLQLEYDNREAMAEALDRFEALDADVWFAGKRRNPHGHLAWHALVRQELPLDATLEGEAALAGASSGTAVPVQELFAQNPTLSTSYSRTLSAASVANLTSRVLHTARSEDDGGPIGLDDPIHDTYHPYEQIHTILNRFQDAFPGWVEVVTLGKSSEGRDIWAVKVTKSSSNAAASPQDVAREDDDDEEEEEEDGDDDDESVGPPPLFSSLVKKHKHRPGHGKFKFLIAGTQHSREWIAASTVLYLVHELVALDQQGKIPQRKLLEQVEFTFVPVVNPDGYVYAWEHDRLWRKSRQPVGGGGKSPRAHSRTTADDDDISATSTEDEHEECLGIDLNRNWGYQFQPGARPNPCSDSYPGAKAFESVELQALRTYMLDGVEAFLDVHSFGQMLLFPYSYSCDVVTPDQENHYEAVLQAAKALRDVHGRVFETGSVCEVSLTSPGESLDWAYAVAKIRWSFATELRDGGIFGFLLPPAQIRPSGEEMSAALRRLTQFILDKEAGKR</sequence>
<proteinExistence type="inferred from homology"/>
<reference evidence="20 21" key="1">
    <citation type="submission" date="2020-11" db="EMBL/GenBank/DDBJ databases">
        <title>Kefir isolates.</title>
        <authorList>
            <person name="Marcisauskas S."/>
            <person name="Kim Y."/>
            <person name="Blasche S."/>
        </authorList>
    </citation>
    <scope>NUCLEOTIDE SEQUENCE [LARGE SCALE GENOMIC DNA]</scope>
    <source>
        <strain evidence="20 21">KR</strain>
    </source>
</reference>
<feature type="signal peptide" evidence="18">
    <location>
        <begin position="1"/>
        <end position="28"/>
    </location>
</feature>
<evidence type="ECO:0000256" key="11">
    <source>
        <dbReference type="ARBA" id="ARBA00023049"/>
    </source>
</evidence>
<dbReference type="EMBL" id="PUHQ01000017">
    <property type="protein sequence ID" value="KAG0663848.1"/>
    <property type="molecule type" value="Genomic_DNA"/>
</dbReference>
<keyword evidence="5" id="KW-0121">Carboxypeptidase</keyword>
<evidence type="ECO:0000259" key="19">
    <source>
        <dbReference type="PROSITE" id="PS52035"/>
    </source>
</evidence>
<dbReference type="Gene3D" id="3.40.630.10">
    <property type="entry name" value="Zn peptidases"/>
    <property type="match status" value="1"/>
</dbReference>
<evidence type="ECO:0000256" key="5">
    <source>
        <dbReference type="ARBA" id="ARBA00022645"/>
    </source>
</evidence>
<name>A0A9P7B8D4_RHOMI</name>
<keyword evidence="10" id="KW-0862">Zinc</keyword>
<feature type="compositionally biased region" description="Acidic residues" evidence="17">
    <location>
        <begin position="366"/>
        <end position="377"/>
    </location>
</feature>
<protein>
    <recommendedName>
        <fullName evidence="14">Inactive metallocarboxypeptidase ECM14</fullName>
    </recommendedName>
    <alternativeName>
        <fullName evidence="15">Inactive metallocarboxypeptidase ecm14</fullName>
    </alternativeName>
</protein>
<evidence type="ECO:0000256" key="13">
    <source>
        <dbReference type="ARBA" id="ARBA00025210"/>
    </source>
</evidence>
<evidence type="ECO:0000256" key="9">
    <source>
        <dbReference type="ARBA" id="ARBA00022801"/>
    </source>
</evidence>
<evidence type="ECO:0000256" key="2">
    <source>
        <dbReference type="ARBA" id="ARBA00004613"/>
    </source>
</evidence>
<dbReference type="PRINTS" id="PR00765">
    <property type="entry name" value="CRBOXYPTASEA"/>
</dbReference>
<dbReference type="GO" id="GO:0004181">
    <property type="term" value="F:metallocarboxypeptidase activity"/>
    <property type="evidence" value="ECO:0007669"/>
    <property type="project" value="InterPro"/>
</dbReference>
<dbReference type="Pfam" id="PF00246">
    <property type="entry name" value="Peptidase_M14"/>
    <property type="match status" value="1"/>
</dbReference>
<keyword evidence="11" id="KW-0482">Metalloprotease</keyword>
<keyword evidence="7" id="KW-0479">Metal-binding</keyword>
<evidence type="ECO:0000256" key="17">
    <source>
        <dbReference type="SAM" id="MobiDB-lite"/>
    </source>
</evidence>
<feature type="active site" description="Proton donor/acceptor" evidence="16">
    <location>
        <position position="513"/>
    </location>
</feature>
<evidence type="ECO:0000256" key="8">
    <source>
        <dbReference type="ARBA" id="ARBA00022729"/>
    </source>
</evidence>
<dbReference type="FunFam" id="3.40.630.10:FF:000084">
    <property type="entry name" value="Carboxypeptidase B2"/>
    <property type="match status" value="1"/>
</dbReference>
<comment type="caution">
    <text evidence="20">The sequence shown here is derived from an EMBL/GenBank/DDBJ whole genome shotgun (WGS) entry which is preliminary data.</text>
</comment>
<dbReference type="OrthoDB" id="3626597at2759"/>
<dbReference type="GO" id="GO:0006508">
    <property type="term" value="P:proteolysis"/>
    <property type="evidence" value="ECO:0007669"/>
    <property type="project" value="UniProtKB-KW"/>
</dbReference>
<dbReference type="PANTHER" id="PTHR11705:SF147">
    <property type="entry name" value="INACTIVE METALLOCARBOXYPEPTIDASE ECM14"/>
    <property type="match status" value="1"/>
</dbReference>
<comment type="cofactor">
    <cofactor evidence="1">
        <name>Zn(2+)</name>
        <dbReference type="ChEBI" id="CHEBI:29105"/>
    </cofactor>
</comment>
<evidence type="ECO:0000256" key="7">
    <source>
        <dbReference type="ARBA" id="ARBA00022723"/>
    </source>
</evidence>
<evidence type="ECO:0000256" key="4">
    <source>
        <dbReference type="ARBA" id="ARBA00022525"/>
    </source>
</evidence>
<evidence type="ECO:0000256" key="16">
    <source>
        <dbReference type="PROSITE-ProRule" id="PRU01379"/>
    </source>
</evidence>
<comment type="subcellular location">
    <subcellularLocation>
        <location evidence="2">Secreted</location>
    </subcellularLocation>
</comment>
<dbReference type="SMART" id="SM00631">
    <property type="entry name" value="Zn_pept"/>
    <property type="match status" value="1"/>
</dbReference>
<feature type="chain" id="PRO_5040184165" description="Inactive metallocarboxypeptidase ECM14" evidence="18">
    <location>
        <begin position="29"/>
        <end position="555"/>
    </location>
</feature>
<evidence type="ECO:0000256" key="14">
    <source>
        <dbReference type="ARBA" id="ARBA00026187"/>
    </source>
</evidence>
<evidence type="ECO:0000256" key="3">
    <source>
        <dbReference type="ARBA" id="ARBA00005988"/>
    </source>
</evidence>
<evidence type="ECO:0000313" key="20">
    <source>
        <dbReference type="EMBL" id="KAG0663848.1"/>
    </source>
</evidence>
<evidence type="ECO:0000313" key="21">
    <source>
        <dbReference type="Proteomes" id="UP000777482"/>
    </source>
</evidence>
<organism evidence="20 21">
    <name type="scientific">Rhodotorula mucilaginosa</name>
    <name type="common">Yeast</name>
    <name type="synonym">Rhodotorula rubra</name>
    <dbReference type="NCBI Taxonomy" id="5537"/>
    <lineage>
        <taxon>Eukaryota</taxon>
        <taxon>Fungi</taxon>
        <taxon>Dikarya</taxon>
        <taxon>Basidiomycota</taxon>
        <taxon>Pucciniomycotina</taxon>
        <taxon>Microbotryomycetes</taxon>
        <taxon>Sporidiobolales</taxon>
        <taxon>Sporidiobolaceae</taxon>
        <taxon>Rhodotorula</taxon>
    </lineage>
</organism>
<keyword evidence="12" id="KW-1015">Disulfide bond</keyword>
<feature type="compositionally biased region" description="Acidic residues" evidence="17">
    <location>
        <begin position="234"/>
        <end position="253"/>
    </location>
</feature>
<keyword evidence="9" id="KW-0378">Hydrolase</keyword>
<evidence type="ECO:0000256" key="6">
    <source>
        <dbReference type="ARBA" id="ARBA00022670"/>
    </source>
</evidence>
<dbReference type="InterPro" id="IPR000834">
    <property type="entry name" value="Peptidase_M14"/>
</dbReference>
<feature type="domain" description="Peptidase M14" evidence="19">
    <location>
        <begin position="177"/>
        <end position="547"/>
    </location>
</feature>
<dbReference type="CDD" id="cd03860">
    <property type="entry name" value="M14_CP_A-B_like"/>
    <property type="match status" value="1"/>
</dbReference>
<dbReference type="Proteomes" id="UP000777482">
    <property type="component" value="Unassembled WGS sequence"/>
</dbReference>
<gene>
    <name evidence="20" type="primary">ECM14</name>
    <name evidence="20" type="ORF">C6P46_002073</name>
</gene>
<dbReference type="GO" id="GO:0008270">
    <property type="term" value="F:zinc ion binding"/>
    <property type="evidence" value="ECO:0007669"/>
    <property type="project" value="InterPro"/>
</dbReference>
<accession>A0A9P7B8D4</accession>
<evidence type="ECO:0000256" key="10">
    <source>
        <dbReference type="ARBA" id="ARBA00022833"/>
    </source>
</evidence>